<organism evidence="3 4">
    <name type="scientific">Massilia eburnea</name>
    <dbReference type="NCBI Taxonomy" id="1776165"/>
    <lineage>
        <taxon>Bacteria</taxon>
        <taxon>Pseudomonadati</taxon>
        <taxon>Pseudomonadota</taxon>
        <taxon>Betaproteobacteria</taxon>
        <taxon>Burkholderiales</taxon>
        <taxon>Oxalobacteraceae</taxon>
        <taxon>Telluria group</taxon>
        <taxon>Massilia</taxon>
    </lineage>
</organism>
<feature type="transmembrane region" description="Helical" evidence="1">
    <location>
        <begin position="40"/>
        <end position="62"/>
    </location>
</feature>
<evidence type="ECO:0000313" key="4">
    <source>
        <dbReference type="Proteomes" id="UP000472320"/>
    </source>
</evidence>
<dbReference type="InterPro" id="IPR050640">
    <property type="entry name" value="Bact_2-comp_sensor_kinase"/>
</dbReference>
<dbReference type="OrthoDB" id="2514702at2"/>
<dbReference type="PANTHER" id="PTHR34220">
    <property type="entry name" value="SENSOR HISTIDINE KINASE YPDA"/>
    <property type="match status" value="1"/>
</dbReference>
<dbReference type="Pfam" id="PF06580">
    <property type="entry name" value="His_kinase"/>
    <property type="match status" value="1"/>
</dbReference>
<reference evidence="3 4" key="1">
    <citation type="submission" date="2019-11" db="EMBL/GenBank/DDBJ databases">
        <title>Type strains purchased from KCTC, JCM and DSMZ.</title>
        <authorList>
            <person name="Lu H."/>
        </authorList>
    </citation>
    <scope>NUCLEOTIDE SEQUENCE [LARGE SCALE GENOMIC DNA]</scope>
    <source>
        <strain evidence="3 4">JCM 31587</strain>
    </source>
</reference>
<feature type="transmembrane region" description="Helical" evidence="1">
    <location>
        <begin position="118"/>
        <end position="138"/>
    </location>
</feature>
<dbReference type="Proteomes" id="UP000472320">
    <property type="component" value="Unassembled WGS sequence"/>
</dbReference>
<dbReference type="AlphaFoldDB" id="A0A6L6QB45"/>
<evidence type="ECO:0000259" key="2">
    <source>
        <dbReference type="Pfam" id="PF06580"/>
    </source>
</evidence>
<dbReference type="PANTHER" id="PTHR34220:SF7">
    <property type="entry name" value="SENSOR HISTIDINE KINASE YPDA"/>
    <property type="match status" value="1"/>
</dbReference>
<gene>
    <name evidence="3" type="ORF">GM658_00180</name>
</gene>
<keyword evidence="1" id="KW-0472">Membrane</keyword>
<dbReference type="Gene3D" id="3.30.565.10">
    <property type="entry name" value="Histidine kinase-like ATPase, C-terminal domain"/>
    <property type="match status" value="1"/>
</dbReference>
<keyword evidence="3" id="KW-0808">Transferase</keyword>
<protein>
    <submittedName>
        <fullName evidence="3">Sensor histidine kinase</fullName>
    </submittedName>
</protein>
<dbReference type="SUPFAM" id="SSF55874">
    <property type="entry name" value="ATPase domain of HSP90 chaperone/DNA topoisomerase II/histidine kinase"/>
    <property type="match status" value="1"/>
</dbReference>
<keyword evidence="1" id="KW-0812">Transmembrane</keyword>
<name>A0A6L6QB45_9BURK</name>
<comment type="caution">
    <text evidence="3">The sequence shown here is derived from an EMBL/GenBank/DDBJ whole genome shotgun (WGS) entry which is preliminary data.</text>
</comment>
<dbReference type="GO" id="GO:0000155">
    <property type="term" value="F:phosphorelay sensor kinase activity"/>
    <property type="evidence" value="ECO:0007669"/>
    <property type="project" value="InterPro"/>
</dbReference>
<keyword evidence="3" id="KW-0418">Kinase</keyword>
<evidence type="ECO:0000313" key="3">
    <source>
        <dbReference type="EMBL" id="MTW09006.1"/>
    </source>
</evidence>
<keyword evidence="1" id="KW-1133">Transmembrane helix</keyword>
<dbReference type="GO" id="GO:0016020">
    <property type="term" value="C:membrane"/>
    <property type="evidence" value="ECO:0007669"/>
    <property type="project" value="InterPro"/>
</dbReference>
<feature type="transmembrane region" description="Helical" evidence="1">
    <location>
        <begin position="74"/>
        <end position="98"/>
    </location>
</feature>
<dbReference type="EMBL" id="WNKX01000001">
    <property type="protein sequence ID" value="MTW09006.1"/>
    <property type="molecule type" value="Genomic_DNA"/>
</dbReference>
<keyword evidence="4" id="KW-1185">Reference proteome</keyword>
<dbReference type="InterPro" id="IPR036890">
    <property type="entry name" value="HATPase_C_sf"/>
</dbReference>
<proteinExistence type="predicted"/>
<evidence type="ECO:0000256" key="1">
    <source>
        <dbReference type="SAM" id="Phobius"/>
    </source>
</evidence>
<dbReference type="InterPro" id="IPR010559">
    <property type="entry name" value="Sig_transdc_His_kin_internal"/>
</dbReference>
<accession>A0A6L6QB45</accession>
<sequence>MQRVLSSRSGVLLYLTVWLLLGLGLGGAVAQLGDEPWLRAMLFAVPVTLLFSVGAGFSAYYMCKANPLRERSPAVILVSTLTAAVWAGFLWVFLMRVWNIAAESFGATGIKDRPQLTALLFSLGVLMYGLLATLNYLLGEFVRARQAEQRELESKLLARDAELRMLRTQIDPHFLFNSLNSISALTSIDAKRARDMTQRLSDFFRQSLGIEAQGKITLEEEVRLIGHFLAIEKVRFGARLEVEQEVDESALPCLLPPMILQPLVENAVKHGIGGLAEGGTVRIDARREGSLLKIAVENDTDPDTPPRKGNGIGLVNVRERLAAAYGHEASVHCTHENNHYRVALMLPAETKEP</sequence>
<feature type="domain" description="Signal transduction histidine kinase internal region" evidence="2">
    <location>
        <begin position="161"/>
        <end position="240"/>
    </location>
</feature>